<dbReference type="AlphaFoldDB" id="A0A1F5P4W8"/>
<name>A0A1F5P4W8_9BACT</name>
<feature type="transmembrane region" description="Helical" evidence="1">
    <location>
        <begin position="21"/>
        <end position="47"/>
    </location>
</feature>
<keyword evidence="1" id="KW-0472">Membrane</keyword>
<dbReference type="EMBL" id="MFES01000032">
    <property type="protein sequence ID" value="OGE84886.1"/>
    <property type="molecule type" value="Genomic_DNA"/>
</dbReference>
<accession>A0A1F5P4W8</accession>
<evidence type="ECO:0000313" key="3">
    <source>
        <dbReference type="Proteomes" id="UP000176786"/>
    </source>
</evidence>
<comment type="caution">
    <text evidence="2">The sequence shown here is derived from an EMBL/GenBank/DDBJ whole genome shotgun (WGS) entry which is preliminary data.</text>
</comment>
<reference evidence="2 3" key="1">
    <citation type="journal article" date="2016" name="Nat. Commun.">
        <title>Thousands of microbial genomes shed light on interconnected biogeochemical processes in an aquifer system.</title>
        <authorList>
            <person name="Anantharaman K."/>
            <person name="Brown C.T."/>
            <person name="Hug L.A."/>
            <person name="Sharon I."/>
            <person name="Castelle C.J."/>
            <person name="Probst A.J."/>
            <person name="Thomas B.C."/>
            <person name="Singh A."/>
            <person name="Wilkins M.J."/>
            <person name="Karaoz U."/>
            <person name="Brodie E.L."/>
            <person name="Williams K.H."/>
            <person name="Hubbard S.S."/>
            <person name="Banfield J.F."/>
        </authorList>
    </citation>
    <scope>NUCLEOTIDE SEQUENCE [LARGE SCALE GENOMIC DNA]</scope>
</reference>
<evidence type="ECO:0000256" key="1">
    <source>
        <dbReference type="SAM" id="Phobius"/>
    </source>
</evidence>
<keyword evidence="1" id="KW-1133">Transmembrane helix</keyword>
<keyword evidence="1" id="KW-0812">Transmembrane</keyword>
<feature type="transmembrane region" description="Helical" evidence="1">
    <location>
        <begin position="177"/>
        <end position="196"/>
    </location>
</feature>
<gene>
    <name evidence="2" type="ORF">A3J48_02115</name>
</gene>
<protein>
    <submittedName>
        <fullName evidence="2">Uncharacterized protein</fullName>
    </submittedName>
</protein>
<feature type="transmembrane region" description="Helical" evidence="1">
    <location>
        <begin position="59"/>
        <end position="92"/>
    </location>
</feature>
<organism evidence="2 3">
    <name type="scientific">Candidatus Doudnabacteria bacterium RIFCSPHIGHO2_02_FULL_46_11</name>
    <dbReference type="NCBI Taxonomy" id="1817832"/>
    <lineage>
        <taxon>Bacteria</taxon>
        <taxon>Candidatus Doudnaibacteriota</taxon>
    </lineage>
</organism>
<sequence>MSTLKNYLGQLRLYSFADTALLLWAFEFRGHEFAGGLLLWCAFLAYLEWRHNHGDRTPIPGWVVAMLTVAGLVMFPIISAATFLFLGMLYTLKKRGKWGLISPYLRGLQTAALISHHASPYWLFKVAMVMWARNVIGDARDVNRDRAEGVMTKPVIKNWYAPHWRTTHRGMVMVTSYLWWSMSTLSVWWVASAWVVQIITYNWTPRGQEATQEP</sequence>
<proteinExistence type="predicted"/>
<evidence type="ECO:0000313" key="2">
    <source>
        <dbReference type="EMBL" id="OGE84886.1"/>
    </source>
</evidence>
<dbReference type="Proteomes" id="UP000176786">
    <property type="component" value="Unassembled WGS sequence"/>
</dbReference>